<feature type="region of interest" description="Disordered" evidence="1">
    <location>
        <begin position="268"/>
        <end position="443"/>
    </location>
</feature>
<dbReference type="SUPFAM" id="SSF53474">
    <property type="entry name" value="alpha/beta-Hydrolases"/>
    <property type="match status" value="1"/>
</dbReference>
<comment type="caution">
    <text evidence="4">The sequence shown here is derived from an EMBL/GenBank/DDBJ whole genome shotgun (WGS) entry which is preliminary data.</text>
</comment>
<reference evidence="4" key="1">
    <citation type="submission" date="2012-02" db="EMBL/GenBank/DDBJ databases">
        <title>Whole genome shotgun sequence of Gordonia otitidis NBRC 100426.</title>
        <authorList>
            <person name="Yoshida I."/>
            <person name="Hosoyama A."/>
            <person name="Tsuchikane K."/>
            <person name="Katsumata H."/>
            <person name="Yamazaki S."/>
            <person name="Fujita N."/>
        </authorList>
    </citation>
    <scope>NUCLEOTIDE SEQUENCE [LARGE SCALE GENOMIC DNA]</scope>
    <source>
        <strain evidence="4">NBRC 100426</strain>
    </source>
</reference>
<sequence>MVAALACAVTAVALVLGSPRAAASVLPEPSSGTHIYTLEPLDYNIFPVMKTLFRGACAKAGPGCTAVWTPAALDPSHLRGVIGEVGPISIGAGSLDKTLRTDGDKRVVVFGYSQGAQVAAFWLRNLGENASSYAPAASTSFVFVGNPENTYSAPWLPKTPTDSGYAVTEIWRQYDGWADWPTHVNLLAYANAIAGMMYVHPIAYVDADPDDPANVTWTIGNTTYVMIPSEDLPLLQPLRVMGLGAVADALNGPLKKIVDGAYDHPQTKAEADAVSGSSAASSTEAAGEARWDATESTDSRSARDDGSAHASDAQVPDTSSATEVPPVVTPTSTAPQTAATPSVPAPTSPSVPDNSAPSVPDNSAPSVPDSSAPSVPDNSAPDTATPDGPTVQAPTNTTPQAGAADASATDTAKAGASESVAPKAISPGGTGAATATGASTSAG</sequence>
<evidence type="ECO:0000313" key="4">
    <source>
        <dbReference type="EMBL" id="GAB33414.1"/>
    </source>
</evidence>
<evidence type="ECO:0000256" key="2">
    <source>
        <dbReference type="SAM" id="SignalP"/>
    </source>
</evidence>
<dbReference type="STRING" id="1108044.GOOTI_065_00190"/>
<proteinExistence type="predicted"/>
<evidence type="ECO:0000259" key="3">
    <source>
        <dbReference type="Pfam" id="PF08237"/>
    </source>
</evidence>
<protein>
    <recommendedName>
        <fullName evidence="3">PE-PPE domain-containing protein</fullName>
    </recommendedName>
</protein>
<dbReference type="AlphaFoldDB" id="H5TIV6"/>
<feature type="compositionally biased region" description="Low complexity" evidence="1">
    <location>
        <begin position="350"/>
        <end position="382"/>
    </location>
</feature>
<feature type="compositionally biased region" description="Low complexity" evidence="1">
    <location>
        <begin position="401"/>
        <end position="417"/>
    </location>
</feature>
<feature type="compositionally biased region" description="Basic and acidic residues" evidence="1">
    <location>
        <begin position="287"/>
        <end position="307"/>
    </location>
</feature>
<dbReference type="OrthoDB" id="4371169at2"/>
<keyword evidence="5" id="KW-1185">Reference proteome</keyword>
<evidence type="ECO:0000313" key="5">
    <source>
        <dbReference type="Proteomes" id="UP000005038"/>
    </source>
</evidence>
<dbReference type="Proteomes" id="UP000005038">
    <property type="component" value="Unassembled WGS sequence"/>
</dbReference>
<dbReference type="Gene3D" id="3.40.50.1820">
    <property type="entry name" value="alpha/beta hydrolase"/>
    <property type="match status" value="1"/>
</dbReference>
<evidence type="ECO:0000256" key="1">
    <source>
        <dbReference type="SAM" id="MobiDB-lite"/>
    </source>
</evidence>
<feature type="compositionally biased region" description="Low complexity" evidence="1">
    <location>
        <begin position="318"/>
        <end position="342"/>
    </location>
</feature>
<dbReference type="InterPro" id="IPR029058">
    <property type="entry name" value="AB_hydrolase_fold"/>
</dbReference>
<dbReference type="Pfam" id="PF08237">
    <property type="entry name" value="PE-PPE"/>
    <property type="match status" value="1"/>
</dbReference>
<dbReference type="EMBL" id="BAFB01000065">
    <property type="protein sequence ID" value="GAB33414.1"/>
    <property type="molecule type" value="Genomic_DNA"/>
</dbReference>
<organism evidence="4 5">
    <name type="scientific">Gordonia otitidis (strain DSM 44809 / CCUG 52243 / JCM 12355 / NBRC 100426 / IFM 10032)</name>
    <dbReference type="NCBI Taxonomy" id="1108044"/>
    <lineage>
        <taxon>Bacteria</taxon>
        <taxon>Bacillati</taxon>
        <taxon>Actinomycetota</taxon>
        <taxon>Actinomycetes</taxon>
        <taxon>Mycobacteriales</taxon>
        <taxon>Gordoniaceae</taxon>
        <taxon>Gordonia</taxon>
    </lineage>
</organism>
<accession>H5TIV6</accession>
<keyword evidence="2" id="KW-0732">Signal</keyword>
<dbReference type="RefSeq" id="WP_007237670.1">
    <property type="nucleotide sequence ID" value="NZ_BAFB01000065.1"/>
</dbReference>
<feature type="signal peptide" evidence="2">
    <location>
        <begin position="1"/>
        <end position="23"/>
    </location>
</feature>
<feature type="chain" id="PRO_5038681830" description="PE-PPE domain-containing protein" evidence="2">
    <location>
        <begin position="24"/>
        <end position="443"/>
    </location>
</feature>
<dbReference type="InterPro" id="IPR013228">
    <property type="entry name" value="PE-PPE_C"/>
</dbReference>
<gene>
    <name evidence="4" type="ORF">GOOTI_065_00190</name>
</gene>
<feature type="compositionally biased region" description="Low complexity" evidence="1">
    <location>
        <begin position="272"/>
        <end position="286"/>
    </location>
</feature>
<feature type="domain" description="PE-PPE" evidence="3">
    <location>
        <begin position="86"/>
        <end position="263"/>
    </location>
</feature>
<name>H5TIV6_GORO1</name>
<feature type="compositionally biased region" description="Low complexity" evidence="1">
    <location>
        <begin position="432"/>
        <end position="443"/>
    </location>
</feature>